<protein>
    <recommendedName>
        <fullName evidence="1">RNase H type-1 domain-containing protein</fullName>
    </recommendedName>
</protein>
<reference evidence="2 3" key="1">
    <citation type="journal article" date="2016" name="Mol. Biol. Evol.">
        <title>Comparative Genomics of Early-Diverging Mushroom-Forming Fungi Provides Insights into the Origins of Lignocellulose Decay Capabilities.</title>
        <authorList>
            <person name="Nagy L.G."/>
            <person name="Riley R."/>
            <person name="Tritt A."/>
            <person name="Adam C."/>
            <person name="Daum C."/>
            <person name="Floudas D."/>
            <person name="Sun H."/>
            <person name="Yadav J.S."/>
            <person name="Pangilinan J."/>
            <person name="Larsson K.H."/>
            <person name="Matsuura K."/>
            <person name="Barry K."/>
            <person name="Labutti K."/>
            <person name="Kuo R."/>
            <person name="Ohm R.A."/>
            <person name="Bhattacharya S.S."/>
            <person name="Shirouzu T."/>
            <person name="Yoshinaga Y."/>
            <person name="Martin F.M."/>
            <person name="Grigoriev I.V."/>
            <person name="Hibbett D.S."/>
        </authorList>
    </citation>
    <scope>NUCLEOTIDE SEQUENCE [LARGE SCALE GENOMIC DNA]</scope>
    <source>
        <strain evidence="2 3">CBS 109695</strain>
    </source>
</reference>
<proteinExistence type="predicted"/>
<dbReference type="EMBL" id="KV417891">
    <property type="protein sequence ID" value="KZP04754.1"/>
    <property type="molecule type" value="Genomic_DNA"/>
</dbReference>
<evidence type="ECO:0000313" key="2">
    <source>
        <dbReference type="EMBL" id="KZP04754.1"/>
    </source>
</evidence>
<dbReference type="SUPFAM" id="SSF53098">
    <property type="entry name" value="Ribonuclease H-like"/>
    <property type="match status" value="1"/>
</dbReference>
<accession>A0A167V8P4</accession>
<dbReference type="OrthoDB" id="3265515at2759"/>
<dbReference type="InterPro" id="IPR012337">
    <property type="entry name" value="RNaseH-like_sf"/>
</dbReference>
<evidence type="ECO:0000259" key="1">
    <source>
        <dbReference type="PROSITE" id="PS50879"/>
    </source>
</evidence>
<dbReference type="InterPro" id="IPR002156">
    <property type="entry name" value="RNaseH_domain"/>
</dbReference>
<dbReference type="STRING" id="436010.A0A167V8P4"/>
<feature type="domain" description="RNase H type-1" evidence="1">
    <location>
        <begin position="1"/>
        <end position="25"/>
    </location>
</feature>
<dbReference type="Proteomes" id="UP000076532">
    <property type="component" value="Unassembled WGS sequence"/>
</dbReference>
<dbReference type="GO" id="GO:0004523">
    <property type="term" value="F:RNA-DNA hybrid ribonuclease activity"/>
    <property type="evidence" value="ECO:0007669"/>
    <property type="project" value="InterPro"/>
</dbReference>
<organism evidence="2 3">
    <name type="scientific">Athelia psychrophila</name>
    <dbReference type="NCBI Taxonomy" id="1759441"/>
    <lineage>
        <taxon>Eukaryota</taxon>
        <taxon>Fungi</taxon>
        <taxon>Dikarya</taxon>
        <taxon>Basidiomycota</taxon>
        <taxon>Agaricomycotina</taxon>
        <taxon>Agaricomycetes</taxon>
        <taxon>Agaricomycetidae</taxon>
        <taxon>Atheliales</taxon>
        <taxon>Atheliaceae</taxon>
        <taxon>Athelia</taxon>
    </lineage>
</organism>
<name>A0A167V8P4_9AGAM</name>
<sequence>ICWIPGHRDIEGNEAVDIEAKKAVTVGSSADKDLPVMFRSKKPLPLSKSAAKQAYAARLKVRSAIMFSKLPRHISFCRIDNSAPSNKYQKLVRKLARPQASIIAQL</sequence>
<dbReference type="AlphaFoldDB" id="A0A167V8P4"/>
<feature type="non-terminal residue" evidence="2">
    <location>
        <position position="1"/>
    </location>
</feature>
<keyword evidence="3" id="KW-1185">Reference proteome</keyword>
<gene>
    <name evidence="2" type="ORF">FIBSPDRAFT_766867</name>
</gene>
<evidence type="ECO:0000313" key="3">
    <source>
        <dbReference type="Proteomes" id="UP000076532"/>
    </source>
</evidence>
<dbReference type="GO" id="GO:0003676">
    <property type="term" value="F:nucleic acid binding"/>
    <property type="evidence" value="ECO:0007669"/>
    <property type="project" value="InterPro"/>
</dbReference>
<dbReference type="PROSITE" id="PS50879">
    <property type="entry name" value="RNASE_H_1"/>
    <property type="match status" value="1"/>
</dbReference>